<dbReference type="SUPFAM" id="SSF49452">
    <property type="entry name" value="Starch-binding domain-like"/>
    <property type="match status" value="1"/>
</dbReference>
<sequence>MANIWVTAISDDFELIDGALTNGSGDYSICGLIAEKNSLTINYMVLISSSDYPFILYNQANTLQDATLVTAGQENINFDMKTGTNISGSVRDSSGNFMAGVTVRATSASKGTRGSAVTDASGYYTIANLTLAKDYLLKADAIDYPILYYPDSQTPENAERVDNSSGDVSHINFVLQKHGVIKGYVKFYDASQSAGAGYWVTVFSPAQQIVKNAVTDHQGMYEFYGLDENVSDYIISMSNTLNEFMPVYYNSQGTVYTYREAEPIQPSENIFRNLILTTGYSISGKIIDSNNELLSNILIYAVKTNSSAWGYANSKSLLTDNHNYQITGLPPGTYDVWITDDLYLKQHKTITLSDNIQGIDFQLYSYNRSISGTISGLRTGQSIHLWIYSMSNFSVKSKTINGTGNDITYEINGLSGFSDYVIELISSDVPYQVYNNQKNKDDADLIDLSAESKTDIDFHVEPASIKLSGAITFPTGSASQYVWIDVLDSQKNWVKGSSVYYSSASPVTYEITGLEKGMYFVSIWPTMGKHLYFDHAETISDATLINATQNSVNDIHFSIDLGYTISGRVLDYNGNPISGVEIDVTSDKSDNWGFATTNSEGYYFAQGMDDRDDYLVRASRDNFPALYYSSNGAVMNASLAEPVVLNSTDINFTYYAPETISGTVVNTDGQPLYDIRVDSSSETYQLEHYCFTDSDGSFTFSGLPSATDYILTAVPPNHSTYQGQSISNISTPNSGISFILSAGYTLSGVLSSENDGTPMSKIYITLSSLSTDIYNRVKTDSRGEFEFTGLSASDDYAITIIPPASTNYANYQETGIQITQDKTIAIELQSALTISGYVKDSQNTPVANILITAASQEKDIMENATSNADGTYTIYNLPYANDYVVTARPDDYVKQSFSQQSAGSIVNFTLNHGGRISGYVTTSTGVFNGATVEACSSVLNTCQSDTTDQNGYYEITSLQQSWNGSLVDYVLTVYAAGYPNMTAPQKQVGDSVNFTLTKGTENELSGTVSDSSGALLPEKGKTVWVKVYKNGKYFTKTKVKTDGSGEFTVTGLSPGINYQVKVSAPGFDQEWADTNGLGTLVNPGEFTTNNEISFRFSSGLW</sequence>
<dbReference type="Proteomes" id="UP000189670">
    <property type="component" value="Unassembled WGS sequence"/>
</dbReference>
<evidence type="ECO:0000313" key="1">
    <source>
        <dbReference type="EMBL" id="ETR69985.1"/>
    </source>
</evidence>
<dbReference type="AlphaFoldDB" id="A0A1V1P5G4"/>
<dbReference type="EMBL" id="ATBP01000513">
    <property type="protein sequence ID" value="ETR69985.1"/>
    <property type="molecule type" value="Genomic_DNA"/>
</dbReference>
<reference evidence="2" key="1">
    <citation type="submission" date="2012-11" db="EMBL/GenBank/DDBJ databases">
        <authorList>
            <person name="Lucero-Rivera Y.E."/>
            <person name="Tovar-Ramirez D."/>
        </authorList>
    </citation>
    <scope>NUCLEOTIDE SEQUENCE [LARGE SCALE GENOMIC DNA]</scope>
    <source>
        <strain evidence="2">Araruama</strain>
    </source>
</reference>
<dbReference type="Pfam" id="PF13620">
    <property type="entry name" value="CarboxypepD_reg"/>
    <property type="match status" value="5"/>
</dbReference>
<evidence type="ECO:0000313" key="2">
    <source>
        <dbReference type="Proteomes" id="UP000189670"/>
    </source>
</evidence>
<dbReference type="SUPFAM" id="SSF49464">
    <property type="entry name" value="Carboxypeptidase regulatory domain-like"/>
    <property type="match status" value="6"/>
</dbReference>
<dbReference type="SUPFAM" id="SSF49478">
    <property type="entry name" value="Cna protein B-type domain"/>
    <property type="match status" value="1"/>
</dbReference>
<dbReference type="InterPro" id="IPR013784">
    <property type="entry name" value="Carb-bd-like_fold"/>
</dbReference>
<accession>A0A1V1P5G4</accession>
<name>A0A1V1P5G4_9BACT</name>
<comment type="caution">
    <text evidence="1">The sequence shown here is derived from an EMBL/GenBank/DDBJ whole genome shotgun (WGS) entry which is preliminary data.</text>
</comment>
<organism evidence="1 2">
    <name type="scientific">Candidatus Magnetoglobus multicellularis str. Araruama</name>
    <dbReference type="NCBI Taxonomy" id="890399"/>
    <lineage>
        <taxon>Bacteria</taxon>
        <taxon>Pseudomonadati</taxon>
        <taxon>Thermodesulfobacteriota</taxon>
        <taxon>Desulfobacteria</taxon>
        <taxon>Desulfobacterales</taxon>
        <taxon>Desulfobacteraceae</taxon>
        <taxon>Candidatus Magnetoglobus</taxon>
    </lineage>
</organism>
<dbReference type="Gene3D" id="2.60.40.1120">
    <property type="entry name" value="Carboxypeptidase-like, regulatory domain"/>
    <property type="match status" value="7"/>
</dbReference>
<protein>
    <submittedName>
        <fullName evidence="1">Uncharacterized protein</fullName>
    </submittedName>
</protein>
<dbReference type="GO" id="GO:0030246">
    <property type="term" value="F:carbohydrate binding"/>
    <property type="evidence" value="ECO:0007669"/>
    <property type="project" value="InterPro"/>
</dbReference>
<dbReference type="InterPro" id="IPR008969">
    <property type="entry name" value="CarboxyPept-like_regulatory"/>
</dbReference>
<gene>
    <name evidence="1" type="ORF">OMM_03567</name>
</gene>
<proteinExistence type="predicted"/>